<organism evidence="2 3">
    <name type="scientific">Ascobolus immersus RN42</name>
    <dbReference type="NCBI Taxonomy" id="1160509"/>
    <lineage>
        <taxon>Eukaryota</taxon>
        <taxon>Fungi</taxon>
        <taxon>Dikarya</taxon>
        <taxon>Ascomycota</taxon>
        <taxon>Pezizomycotina</taxon>
        <taxon>Pezizomycetes</taxon>
        <taxon>Pezizales</taxon>
        <taxon>Ascobolaceae</taxon>
        <taxon>Ascobolus</taxon>
    </lineage>
</organism>
<reference evidence="2 3" key="1">
    <citation type="journal article" date="2018" name="Nat. Ecol. Evol.">
        <title>Pezizomycetes genomes reveal the molecular basis of ectomycorrhizal truffle lifestyle.</title>
        <authorList>
            <person name="Murat C."/>
            <person name="Payen T."/>
            <person name="Noel B."/>
            <person name="Kuo A."/>
            <person name="Morin E."/>
            <person name="Chen J."/>
            <person name="Kohler A."/>
            <person name="Krizsan K."/>
            <person name="Balestrini R."/>
            <person name="Da Silva C."/>
            <person name="Montanini B."/>
            <person name="Hainaut M."/>
            <person name="Levati E."/>
            <person name="Barry K.W."/>
            <person name="Belfiori B."/>
            <person name="Cichocki N."/>
            <person name="Clum A."/>
            <person name="Dockter R.B."/>
            <person name="Fauchery L."/>
            <person name="Guy J."/>
            <person name="Iotti M."/>
            <person name="Le Tacon F."/>
            <person name="Lindquist E.A."/>
            <person name="Lipzen A."/>
            <person name="Malagnac F."/>
            <person name="Mello A."/>
            <person name="Molinier V."/>
            <person name="Miyauchi S."/>
            <person name="Poulain J."/>
            <person name="Riccioni C."/>
            <person name="Rubini A."/>
            <person name="Sitrit Y."/>
            <person name="Splivallo R."/>
            <person name="Traeger S."/>
            <person name="Wang M."/>
            <person name="Zifcakova L."/>
            <person name="Wipf D."/>
            <person name="Zambonelli A."/>
            <person name="Paolocci F."/>
            <person name="Nowrousian M."/>
            <person name="Ottonello S."/>
            <person name="Baldrian P."/>
            <person name="Spatafora J.W."/>
            <person name="Henrissat B."/>
            <person name="Nagy L.G."/>
            <person name="Aury J.M."/>
            <person name="Wincker P."/>
            <person name="Grigoriev I.V."/>
            <person name="Bonfante P."/>
            <person name="Martin F.M."/>
        </authorList>
    </citation>
    <scope>NUCLEOTIDE SEQUENCE [LARGE SCALE GENOMIC DNA]</scope>
    <source>
        <strain evidence="2 3">RN42</strain>
    </source>
</reference>
<dbReference type="AlphaFoldDB" id="A0A3N4HQA4"/>
<evidence type="ECO:0000256" key="1">
    <source>
        <dbReference type="SAM" id="Phobius"/>
    </source>
</evidence>
<protein>
    <submittedName>
        <fullName evidence="2">Uncharacterized protein</fullName>
    </submittedName>
</protein>
<dbReference type="STRING" id="1160509.A0A3N4HQA4"/>
<dbReference type="EMBL" id="ML119762">
    <property type="protein sequence ID" value="RPA75497.1"/>
    <property type="molecule type" value="Genomic_DNA"/>
</dbReference>
<name>A0A3N4HQA4_ASCIM</name>
<dbReference type="PANTHER" id="PTHR39470">
    <property type="entry name" value="CHROMOSOME 10, WHOLE GENOME SHOTGUN SEQUENCE"/>
    <property type="match status" value="1"/>
</dbReference>
<keyword evidence="3" id="KW-1185">Reference proteome</keyword>
<feature type="transmembrane region" description="Helical" evidence="1">
    <location>
        <begin position="171"/>
        <end position="193"/>
    </location>
</feature>
<keyword evidence="1" id="KW-1133">Transmembrane helix</keyword>
<proteinExistence type="predicted"/>
<dbReference type="Proteomes" id="UP000275078">
    <property type="component" value="Unassembled WGS sequence"/>
</dbReference>
<evidence type="ECO:0000313" key="2">
    <source>
        <dbReference type="EMBL" id="RPA75497.1"/>
    </source>
</evidence>
<dbReference type="OrthoDB" id="4218123at2759"/>
<accession>A0A3N4HQA4</accession>
<gene>
    <name evidence="2" type="ORF">BJ508DRAFT_332020</name>
</gene>
<feature type="transmembrane region" description="Helical" evidence="1">
    <location>
        <begin position="44"/>
        <end position="64"/>
    </location>
</feature>
<keyword evidence="1" id="KW-0472">Membrane</keyword>
<sequence>MVSWTAIQTLLLIFGPQVYTFIRNTYRSTKPTGPPRPLPRTTGYLLNFLFLSAILAIISTFTFAQPENIFIKTSSRLMHTQTNVIFNRLALKRPLTPTDDLLKLKLDSKDARLLYAAFGPDPLLNCAWCSFDNPLSFFQYLLPTLAIPHLIHIFFLGLATTSSFVENPEGGYFRTYATLGGLLLPLIEVYALATFQPFVNYKTQRVHDVTWMYWNVLFYRGIAIAAMDAVLGYAIWLTATRRLDIGIDSDPVKQVQMTMGKLGEMTVKLRQAKELRSTAMKDAELRKVVEEFWEEQRVKVEAKYGSEEALALRAKLEELPQIEEARERSRVFAGKTVEPLKSLFMQKV</sequence>
<dbReference type="PANTHER" id="PTHR39470:SF1">
    <property type="entry name" value="CHORISMATE SYNTHASE PROTEIN"/>
    <property type="match status" value="1"/>
</dbReference>
<keyword evidence="1" id="KW-0812">Transmembrane</keyword>
<feature type="transmembrane region" description="Helical" evidence="1">
    <location>
        <begin position="137"/>
        <end position="159"/>
    </location>
</feature>
<feature type="transmembrane region" description="Helical" evidence="1">
    <location>
        <begin position="213"/>
        <end position="236"/>
    </location>
</feature>
<evidence type="ECO:0000313" key="3">
    <source>
        <dbReference type="Proteomes" id="UP000275078"/>
    </source>
</evidence>